<dbReference type="AlphaFoldDB" id="A0A1V2H657"/>
<sequence length="760" mass="80563">MSSTLAVDVVLRPRLGAYYSARRQRVNIGSTQPVYFDVVDAQTRALVPGAGGASALYWMPGTLGTDAPGQPLAIAESSPGTLRVDVPSDVPGAWRVWLRIESPSAETADIVYDVPDDGGAPTLLTIEEWRSMQAAAAAAGASAAIPEANRVGAEAARPFAESAAASEIIALDAADMARDERIAAGEFAETAQTAAAALTDPSVAPNLVKNAAGTDVGDPFKFDKLVLPTAPATDLSGSARKAITVETLPILPLDIDTEFASPYLQRSTIQGERGDCVDMNARLLFRGRDAAGDAVWNNACWDSLIADANAYFASTGRRRTYKVNRRQIFQLSKTGLIIPPCRIDLNDSVLQYQGPATRSYVHVFAGEVELDSYNLYSRAGFIAYRAALFGRLTEAQGPLVHSVKIDADVQINNKAASGANKFDVAVTIGGPGTRIKSLHIKRQDFAFNCNAQATQLVGARIDDAVVELARAGLAWDNCKDIEIGRYRFDGASPNATPGPGENALLFEGVVQARVGPVFSRGSPEHAVRVGGVRSGTIPSSDIHCDDIITYQSGQTALKTWTANLATPLKRFSAKRVYAIDSGWFLSKQGSAPRYNDYGVNLQNIEDADIGQVFIGTEQATYSAYDGMQISGATRLTVGQATINSAARHSVFITPYCNQAVPQTGTAYGIDPAPNRGITLAGVVSNNPQGSALQVEEAAGYALECLEARLTASGGQRYVGWTGDGTIATKRVLIDYSGVDAAVPTYTGPSNAVIKVRDRSA</sequence>
<dbReference type="OrthoDB" id="7288875at2"/>
<dbReference type="RefSeq" id="WP_076956293.1">
    <property type="nucleotide sequence ID" value="NZ_MLCO01000032.1"/>
</dbReference>
<gene>
    <name evidence="1" type="ORF">BKE38_05030</name>
</gene>
<dbReference type="EMBL" id="MLCO01000032">
    <property type="protein sequence ID" value="ONG56959.1"/>
    <property type="molecule type" value="Genomic_DNA"/>
</dbReference>
<keyword evidence="2" id="KW-1185">Reference proteome</keyword>
<proteinExistence type="predicted"/>
<reference evidence="1 2" key="1">
    <citation type="submission" date="2016-10" db="EMBL/GenBank/DDBJ databases">
        <title>Draft Genome sequence of Roseomonas sp. strain M3.</title>
        <authorList>
            <person name="Subhash Y."/>
            <person name="Lee S."/>
        </authorList>
    </citation>
    <scope>NUCLEOTIDE SEQUENCE [LARGE SCALE GENOMIC DNA]</scope>
    <source>
        <strain evidence="1 2">M3</strain>
    </source>
</reference>
<evidence type="ECO:0000313" key="1">
    <source>
        <dbReference type="EMBL" id="ONG56959.1"/>
    </source>
</evidence>
<evidence type="ECO:0000313" key="2">
    <source>
        <dbReference type="Proteomes" id="UP000188879"/>
    </source>
</evidence>
<name>A0A1V2H657_9PROT</name>
<organism evidence="1 2">
    <name type="scientific">Teichococcus deserti</name>
    <dbReference type="NCBI Taxonomy" id="1817963"/>
    <lineage>
        <taxon>Bacteria</taxon>
        <taxon>Pseudomonadati</taxon>
        <taxon>Pseudomonadota</taxon>
        <taxon>Alphaproteobacteria</taxon>
        <taxon>Acetobacterales</taxon>
        <taxon>Roseomonadaceae</taxon>
        <taxon>Roseomonas</taxon>
    </lineage>
</organism>
<accession>A0A1V2H657</accession>
<dbReference type="Proteomes" id="UP000188879">
    <property type="component" value="Unassembled WGS sequence"/>
</dbReference>
<protein>
    <submittedName>
        <fullName evidence="1">Uncharacterized protein</fullName>
    </submittedName>
</protein>
<comment type="caution">
    <text evidence="1">The sequence shown here is derived from an EMBL/GenBank/DDBJ whole genome shotgun (WGS) entry which is preliminary data.</text>
</comment>